<comment type="cofactor">
    <cofactor evidence="1">
        <name>FAD</name>
        <dbReference type="ChEBI" id="CHEBI:57692"/>
    </cofactor>
</comment>
<dbReference type="PANTHER" id="PTHR47178:SF1">
    <property type="entry name" value="FAD-BINDING DOMAIN-CONTAINING PROTEIN-RELATED"/>
    <property type="match status" value="1"/>
</dbReference>
<keyword evidence="4" id="KW-0560">Oxidoreductase</keyword>
<evidence type="ECO:0008006" key="8">
    <source>
        <dbReference type="Google" id="ProtNLM"/>
    </source>
</evidence>
<evidence type="ECO:0000313" key="7">
    <source>
        <dbReference type="Proteomes" id="UP001321749"/>
    </source>
</evidence>
<evidence type="ECO:0000256" key="1">
    <source>
        <dbReference type="ARBA" id="ARBA00001974"/>
    </source>
</evidence>
<evidence type="ECO:0000256" key="4">
    <source>
        <dbReference type="ARBA" id="ARBA00023002"/>
    </source>
</evidence>
<gene>
    <name evidence="6" type="ORF">QBC42DRAFT_338970</name>
</gene>
<sequence>MIMKVNTKKPILIIGSGISGLLLAQHLRKLNLESAGDDGTSAPPPFPFLIFERDADLATRGLGWGLTLHWSLPAIRALLPGDLISRLPEAYVDRAAVEVERRASAFPFFDLSTGELKASTPRASESDRIRVTRDKFRRLLSTGLDIQWGKAAKSFVSHDDDDDGSVTVNFDDGSSYEGSIIVACDGGSSRIRQQLFPNQKKHTLPVGLMGVKVEYDAEEIEPLRKLDPYFLQGCASANDSFVYFSTLDAPGNYPSKNQTSSGKKKYSTQLAISWPLRRGFFSSPEPIRAPATNEERVRLIKAFASTWADPFRSLALSIPESTTEVKCLELSDWPPPKDLRTKGSVALVGDAMHSMVMYRGEGANHAIVDVLDFAREVLPHVYHGSSAQPPRAALRAALDRYEDGVVARTRPAVLASRQACYDAHQWGRISPQSPLLSRRAMRLEFGEEDMNEPDW</sequence>
<dbReference type="AlphaFoldDB" id="A0AAV9HNG1"/>
<keyword evidence="3" id="KW-0274">FAD</keyword>
<reference evidence="6" key="1">
    <citation type="journal article" date="2023" name="Mol. Phylogenet. Evol.">
        <title>Genome-scale phylogeny and comparative genomics of the fungal order Sordariales.</title>
        <authorList>
            <person name="Hensen N."/>
            <person name="Bonometti L."/>
            <person name="Westerberg I."/>
            <person name="Brannstrom I.O."/>
            <person name="Guillou S."/>
            <person name="Cros-Aarteil S."/>
            <person name="Calhoun S."/>
            <person name="Haridas S."/>
            <person name="Kuo A."/>
            <person name="Mondo S."/>
            <person name="Pangilinan J."/>
            <person name="Riley R."/>
            <person name="LaButti K."/>
            <person name="Andreopoulos B."/>
            <person name="Lipzen A."/>
            <person name="Chen C."/>
            <person name="Yan M."/>
            <person name="Daum C."/>
            <person name="Ng V."/>
            <person name="Clum A."/>
            <person name="Steindorff A."/>
            <person name="Ohm R.A."/>
            <person name="Martin F."/>
            <person name="Silar P."/>
            <person name="Natvig D.O."/>
            <person name="Lalanne C."/>
            <person name="Gautier V."/>
            <person name="Ament-Velasquez S.L."/>
            <person name="Kruys A."/>
            <person name="Hutchinson M.I."/>
            <person name="Powell A.J."/>
            <person name="Barry K."/>
            <person name="Miller A.N."/>
            <person name="Grigoriev I.V."/>
            <person name="Debuchy R."/>
            <person name="Gladieux P."/>
            <person name="Hiltunen Thoren M."/>
            <person name="Johannesson H."/>
        </authorList>
    </citation>
    <scope>NUCLEOTIDE SEQUENCE</scope>
    <source>
        <strain evidence="6">PSN324</strain>
    </source>
</reference>
<keyword evidence="2" id="KW-0285">Flavoprotein</keyword>
<protein>
    <recommendedName>
        <fullName evidence="8">FAD-binding domain-containing protein</fullName>
    </recommendedName>
</protein>
<dbReference type="Gene3D" id="3.50.50.60">
    <property type="entry name" value="FAD/NAD(P)-binding domain"/>
    <property type="match status" value="1"/>
</dbReference>
<evidence type="ECO:0000256" key="2">
    <source>
        <dbReference type="ARBA" id="ARBA00022630"/>
    </source>
</evidence>
<accession>A0AAV9HNG1</accession>
<organism evidence="6 7">
    <name type="scientific">Cladorrhinum samala</name>
    <dbReference type="NCBI Taxonomy" id="585594"/>
    <lineage>
        <taxon>Eukaryota</taxon>
        <taxon>Fungi</taxon>
        <taxon>Dikarya</taxon>
        <taxon>Ascomycota</taxon>
        <taxon>Pezizomycotina</taxon>
        <taxon>Sordariomycetes</taxon>
        <taxon>Sordariomycetidae</taxon>
        <taxon>Sordariales</taxon>
        <taxon>Podosporaceae</taxon>
        <taxon>Cladorrhinum</taxon>
    </lineage>
</organism>
<evidence type="ECO:0000313" key="6">
    <source>
        <dbReference type="EMBL" id="KAK4461549.1"/>
    </source>
</evidence>
<dbReference type="PRINTS" id="PR00420">
    <property type="entry name" value="RNGMNOXGNASE"/>
</dbReference>
<comment type="caution">
    <text evidence="6">The sequence shown here is derived from an EMBL/GenBank/DDBJ whole genome shotgun (WGS) entry which is preliminary data.</text>
</comment>
<dbReference type="Proteomes" id="UP001321749">
    <property type="component" value="Unassembled WGS sequence"/>
</dbReference>
<dbReference type="SUPFAM" id="SSF51905">
    <property type="entry name" value="FAD/NAD(P)-binding domain"/>
    <property type="match status" value="1"/>
</dbReference>
<reference evidence="6" key="2">
    <citation type="submission" date="2023-06" db="EMBL/GenBank/DDBJ databases">
        <authorList>
            <consortium name="Lawrence Berkeley National Laboratory"/>
            <person name="Mondo S.J."/>
            <person name="Hensen N."/>
            <person name="Bonometti L."/>
            <person name="Westerberg I."/>
            <person name="Brannstrom I.O."/>
            <person name="Guillou S."/>
            <person name="Cros-Aarteil S."/>
            <person name="Calhoun S."/>
            <person name="Haridas S."/>
            <person name="Kuo A."/>
            <person name="Pangilinan J."/>
            <person name="Riley R."/>
            <person name="Labutti K."/>
            <person name="Andreopoulos B."/>
            <person name="Lipzen A."/>
            <person name="Chen C."/>
            <person name="Yanf M."/>
            <person name="Daum C."/>
            <person name="Ng V."/>
            <person name="Clum A."/>
            <person name="Steindorff A."/>
            <person name="Ohm R."/>
            <person name="Martin F."/>
            <person name="Silar P."/>
            <person name="Natvig D."/>
            <person name="Lalanne C."/>
            <person name="Gautier V."/>
            <person name="Ament-Velasquez S.L."/>
            <person name="Kruys A."/>
            <person name="Hutchinson M.I."/>
            <person name="Powell A.J."/>
            <person name="Barry K."/>
            <person name="Miller A.N."/>
            <person name="Grigoriev I.V."/>
            <person name="Debuchy R."/>
            <person name="Gladieux P."/>
            <person name="Thoren M.H."/>
            <person name="Johannesson H."/>
        </authorList>
    </citation>
    <scope>NUCLEOTIDE SEQUENCE</scope>
    <source>
        <strain evidence="6">PSN324</strain>
    </source>
</reference>
<keyword evidence="5" id="KW-0503">Monooxygenase</keyword>
<dbReference type="EMBL" id="MU864989">
    <property type="protein sequence ID" value="KAK4461549.1"/>
    <property type="molecule type" value="Genomic_DNA"/>
</dbReference>
<proteinExistence type="predicted"/>
<evidence type="ECO:0000256" key="3">
    <source>
        <dbReference type="ARBA" id="ARBA00022827"/>
    </source>
</evidence>
<evidence type="ECO:0000256" key="5">
    <source>
        <dbReference type="ARBA" id="ARBA00023033"/>
    </source>
</evidence>
<dbReference type="GO" id="GO:0004497">
    <property type="term" value="F:monooxygenase activity"/>
    <property type="evidence" value="ECO:0007669"/>
    <property type="project" value="UniProtKB-KW"/>
</dbReference>
<dbReference type="PANTHER" id="PTHR47178">
    <property type="entry name" value="MONOOXYGENASE, FAD-BINDING"/>
    <property type="match status" value="1"/>
</dbReference>
<dbReference type="InterPro" id="IPR036188">
    <property type="entry name" value="FAD/NAD-bd_sf"/>
</dbReference>
<name>A0AAV9HNG1_9PEZI</name>
<keyword evidence="7" id="KW-1185">Reference proteome</keyword>